<dbReference type="SUPFAM" id="SSF49879">
    <property type="entry name" value="SMAD/FHA domain"/>
    <property type="match status" value="1"/>
</dbReference>
<organism evidence="3 4">
    <name type="scientific">Hoyosella rhizosphaerae</name>
    <dbReference type="NCBI Taxonomy" id="1755582"/>
    <lineage>
        <taxon>Bacteria</taxon>
        <taxon>Bacillati</taxon>
        <taxon>Actinomycetota</taxon>
        <taxon>Actinomycetes</taxon>
        <taxon>Mycobacteriales</taxon>
        <taxon>Hoyosellaceae</taxon>
        <taxon>Hoyosella</taxon>
    </lineage>
</organism>
<dbReference type="Gene3D" id="2.60.200.20">
    <property type="match status" value="1"/>
</dbReference>
<dbReference type="AlphaFoldDB" id="A0A916X890"/>
<dbReference type="Pfam" id="PF00498">
    <property type="entry name" value="FHA"/>
    <property type="match status" value="1"/>
</dbReference>
<dbReference type="InterPro" id="IPR042287">
    <property type="entry name" value="FhaA_N_sf"/>
</dbReference>
<evidence type="ECO:0000313" key="4">
    <source>
        <dbReference type="Proteomes" id="UP000641514"/>
    </source>
</evidence>
<reference evidence="3" key="2">
    <citation type="submission" date="2020-09" db="EMBL/GenBank/DDBJ databases">
        <authorList>
            <person name="Sun Q."/>
            <person name="Zhou Y."/>
        </authorList>
    </citation>
    <scope>NUCLEOTIDE SEQUENCE</scope>
    <source>
        <strain evidence="3">CGMCC 1.15478</strain>
    </source>
</reference>
<protein>
    <recommendedName>
        <fullName evidence="2">FHA domain-containing protein</fullName>
    </recommendedName>
</protein>
<dbReference type="SMART" id="SM00240">
    <property type="entry name" value="FHA"/>
    <property type="match status" value="1"/>
</dbReference>
<reference evidence="3" key="1">
    <citation type="journal article" date="2014" name="Int. J. Syst. Evol. Microbiol.">
        <title>Complete genome sequence of Corynebacterium casei LMG S-19264T (=DSM 44701T), isolated from a smear-ripened cheese.</title>
        <authorList>
            <consortium name="US DOE Joint Genome Institute (JGI-PGF)"/>
            <person name="Walter F."/>
            <person name="Albersmeier A."/>
            <person name="Kalinowski J."/>
            <person name="Ruckert C."/>
        </authorList>
    </citation>
    <scope>NUCLEOTIDE SEQUENCE</scope>
    <source>
        <strain evidence="3">CGMCC 1.15478</strain>
    </source>
</reference>
<dbReference type="InterPro" id="IPR050923">
    <property type="entry name" value="Cell_Proc_Reg/RNA_Proc"/>
</dbReference>
<dbReference type="CDD" id="cd00060">
    <property type="entry name" value="FHA"/>
    <property type="match status" value="1"/>
</dbReference>
<accession>A0A916X890</accession>
<dbReference type="Proteomes" id="UP000641514">
    <property type="component" value="Unassembled WGS sequence"/>
</dbReference>
<gene>
    <name evidence="3" type="ORF">GCM10011410_03030</name>
</gene>
<dbReference type="InterPro" id="IPR000253">
    <property type="entry name" value="FHA_dom"/>
</dbReference>
<dbReference type="EMBL" id="BMJH01000001">
    <property type="protein sequence ID" value="GGC54092.1"/>
    <property type="molecule type" value="Genomic_DNA"/>
</dbReference>
<evidence type="ECO:0000259" key="2">
    <source>
        <dbReference type="PROSITE" id="PS50006"/>
    </source>
</evidence>
<feature type="domain" description="FHA" evidence="2">
    <location>
        <begin position="169"/>
        <end position="218"/>
    </location>
</feature>
<comment type="caution">
    <text evidence="3">The sequence shown here is derived from an EMBL/GenBank/DDBJ whole genome shotgun (WGS) entry which is preliminary data.</text>
</comment>
<dbReference type="InterPro" id="IPR008984">
    <property type="entry name" value="SMAD_FHA_dom_sf"/>
</dbReference>
<dbReference type="PROSITE" id="PS50006">
    <property type="entry name" value="FHA_DOMAIN"/>
    <property type="match status" value="1"/>
</dbReference>
<evidence type="ECO:0000256" key="1">
    <source>
        <dbReference type="ARBA" id="ARBA00022553"/>
    </source>
</evidence>
<proteinExistence type="predicted"/>
<name>A0A916X890_9ACTN</name>
<dbReference type="Gene3D" id="3.30.2320.60">
    <property type="entry name" value="FhaA, phosphopeptide-binding domain (DUF3662)"/>
    <property type="match status" value="1"/>
</dbReference>
<sequence length="244" mass="26903">MQWRSRGVSDEVSSRFFDSVRRAEALVPEEALDSFLSRVADRIVLQSERTLTTRVMPSQVTIVVSPEMAKRLNSAWNDVTAELSNYVETYARDEGYRASGTSFALAENSHFHRRRFSVLLNAQEVPSSAKVRREPARASGQSTMVVGRVRWEVTRPDGKSLALLDGKDFLIGASSECDLIINVPTVSRRHAHLTPAGDSITVTDLNSTNGTYVRGKKLTGPHKLSDGDEVVLAGEVSLRVTRTG</sequence>
<keyword evidence="1" id="KW-0597">Phosphoprotein</keyword>
<evidence type="ECO:0000313" key="3">
    <source>
        <dbReference type="EMBL" id="GGC54092.1"/>
    </source>
</evidence>
<dbReference type="PANTHER" id="PTHR23308">
    <property type="entry name" value="NUCLEAR INHIBITOR OF PROTEIN PHOSPHATASE-1"/>
    <property type="match status" value="1"/>
</dbReference>
<keyword evidence="4" id="KW-1185">Reference proteome</keyword>